<name>A0A4V4HDZ4_DENBC</name>
<sequence>MCPPEKIRQSSHLTHPYTLNSLWSVNRFCGSKLSISLVLSLLGRKDTYSTDRKGHSPDPHRQRFDILLTHPSTLLTGSCISDHIFILLTERSKPLDFLWQQTTLLVCPFTSLTEKSKSSDDLLQKATLLTHSYTSSIDSHSSNLPLNALDRKYAIALLTYENSQQEVVGHYLFVAANHPPDPPLCLLSREIMWPFPILPEQKHKDLYTHSYTLSTGRRHSLDQPLHTLNRHKQFSQHNYFSSTGTLGDSADSALTERTGSSLTFLVPSQQKDESIILLEEVSHWIATTGHSHLISTENTQFLTCVFTSITEISCHYLTHSCITSTARKSKLLDNLDFLLHKIIVLTQPCPQQEEDYGILKYLPFDPFNRDKLHATVESTSDPPLHCIHRDPSTLLTLAPSQQQVPTIALTQPNPVPPQQENALPKVHISNLSTETCKLSEDSIQQAILLTFLLILLIGERICKTHLATYLFLPHFNQYQHHHYILSGKKLAIPQNLQQVSLPASEIYSSDQIVFDKVLFAMLLGKGAIALHGSVAIVVLHMTPLNSD</sequence>
<keyword evidence="2" id="KW-1185">Reference proteome</keyword>
<evidence type="ECO:0000313" key="1">
    <source>
        <dbReference type="EMBL" id="THU89265.1"/>
    </source>
</evidence>
<protein>
    <submittedName>
        <fullName evidence="1">Uncharacterized protein</fullName>
    </submittedName>
</protein>
<organism evidence="1 2">
    <name type="scientific">Dendrothele bispora (strain CBS 962.96)</name>
    <dbReference type="NCBI Taxonomy" id="1314807"/>
    <lineage>
        <taxon>Eukaryota</taxon>
        <taxon>Fungi</taxon>
        <taxon>Dikarya</taxon>
        <taxon>Basidiomycota</taxon>
        <taxon>Agaricomycotina</taxon>
        <taxon>Agaricomycetes</taxon>
        <taxon>Agaricomycetidae</taxon>
        <taxon>Agaricales</taxon>
        <taxon>Agaricales incertae sedis</taxon>
        <taxon>Dendrothele</taxon>
    </lineage>
</organism>
<dbReference type="AlphaFoldDB" id="A0A4V4HDZ4"/>
<gene>
    <name evidence="1" type="ORF">K435DRAFT_802853</name>
</gene>
<proteinExistence type="predicted"/>
<evidence type="ECO:0000313" key="2">
    <source>
        <dbReference type="Proteomes" id="UP000297245"/>
    </source>
</evidence>
<accession>A0A4V4HDZ4</accession>
<reference evidence="1 2" key="1">
    <citation type="journal article" date="2019" name="Nat. Ecol. Evol.">
        <title>Megaphylogeny resolves global patterns of mushroom evolution.</title>
        <authorList>
            <person name="Varga T."/>
            <person name="Krizsan K."/>
            <person name="Foldi C."/>
            <person name="Dima B."/>
            <person name="Sanchez-Garcia M."/>
            <person name="Sanchez-Ramirez S."/>
            <person name="Szollosi G.J."/>
            <person name="Szarkandi J.G."/>
            <person name="Papp V."/>
            <person name="Albert L."/>
            <person name="Andreopoulos W."/>
            <person name="Angelini C."/>
            <person name="Antonin V."/>
            <person name="Barry K.W."/>
            <person name="Bougher N.L."/>
            <person name="Buchanan P."/>
            <person name="Buyck B."/>
            <person name="Bense V."/>
            <person name="Catcheside P."/>
            <person name="Chovatia M."/>
            <person name="Cooper J."/>
            <person name="Damon W."/>
            <person name="Desjardin D."/>
            <person name="Finy P."/>
            <person name="Geml J."/>
            <person name="Haridas S."/>
            <person name="Hughes K."/>
            <person name="Justo A."/>
            <person name="Karasinski D."/>
            <person name="Kautmanova I."/>
            <person name="Kiss B."/>
            <person name="Kocsube S."/>
            <person name="Kotiranta H."/>
            <person name="LaButti K.M."/>
            <person name="Lechner B.E."/>
            <person name="Liimatainen K."/>
            <person name="Lipzen A."/>
            <person name="Lukacs Z."/>
            <person name="Mihaltcheva S."/>
            <person name="Morgado L.N."/>
            <person name="Niskanen T."/>
            <person name="Noordeloos M.E."/>
            <person name="Ohm R.A."/>
            <person name="Ortiz-Santana B."/>
            <person name="Ovrebo C."/>
            <person name="Racz N."/>
            <person name="Riley R."/>
            <person name="Savchenko A."/>
            <person name="Shiryaev A."/>
            <person name="Soop K."/>
            <person name="Spirin V."/>
            <person name="Szebenyi C."/>
            <person name="Tomsovsky M."/>
            <person name="Tulloss R.E."/>
            <person name="Uehling J."/>
            <person name="Grigoriev I.V."/>
            <person name="Vagvolgyi C."/>
            <person name="Papp T."/>
            <person name="Martin F.M."/>
            <person name="Miettinen O."/>
            <person name="Hibbett D.S."/>
            <person name="Nagy L.G."/>
        </authorList>
    </citation>
    <scope>NUCLEOTIDE SEQUENCE [LARGE SCALE GENOMIC DNA]</scope>
    <source>
        <strain evidence="1 2">CBS 962.96</strain>
    </source>
</reference>
<dbReference type="Proteomes" id="UP000297245">
    <property type="component" value="Unassembled WGS sequence"/>
</dbReference>
<dbReference type="EMBL" id="ML179374">
    <property type="protein sequence ID" value="THU89265.1"/>
    <property type="molecule type" value="Genomic_DNA"/>
</dbReference>